<protein>
    <submittedName>
        <fullName evidence="1">Uncharacterized protein</fullName>
    </submittedName>
</protein>
<dbReference type="RefSeq" id="WP_147582279.1">
    <property type="nucleotide sequence ID" value="NZ_CP042831.1"/>
</dbReference>
<accession>A0A5B9FSG4</accession>
<dbReference type="AlphaFoldDB" id="A0A5B9FSG4"/>
<dbReference type="OrthoDB" id="1363969at2"/>
<dbReference type="KEGG" id="fak:FUA48_03760"/>
<name>A0A5B9FSG4_9FLAO</name>
<reference evidence="1 2" key="1">
    <citation type="submission" date="2019-08" db="EMBL/GenBank/DDBJ databases">
        <title>Flavobacterium alkalisoli sp. nov., isolated from rhizosphere soil of Suaeda salsa.</title>
        <authorList>
            <person name="Sun J.-Q."/>
            <person name="Xu L."/>
        </authorList>
    </citation>
    <scope>NUCLEOTIDE SEQUENCE [LARGE SCALE GENOMIC DNA]</scope>
    <source>
        <strain evidence="1 2">XS-5</strain>
    </source>
</reference>
<proteinExistence type="predicted"/>
<evidence type="ECO:0000313" key="2">
    <source>
        <dbReference type="Proteomes" id="UP000321222"/>
    </source>
</evidence>
<dbReference type="EMBL" id="CP042831">
    <property type="protein sequence ID" value="QEE48718.1"/>
    <property type="molecule type" value="Genomic_DNA"/>
</dbReference>
<keyword evidence="2" id="KW-1185">Reference proteome</keyword>
<sequence>MKSIKISVEHFDSDIIADNADILCHEAIQNPGEPVGCSVANIEVENHRVTVKFLWFEAPEKIDENDFCFIEETNMLFFRSVYQWGVIDIEKRKLKRHTKAFCYPCFEKYETFVLVIDELDAESVTFKGDRIHQVPIDPPYEMERFDDRIEFTSYVSGHQVLKIK</sequence>
<gene>
    <name evidence="1" type="ORF">FUA48_03760</name>
</gene>
<dbReference type="Proteomes" id="UP000321222">
    <property type="component" value="Chromosome"/>
</dbReference>
<organism evidence="1 2">
    <name type="scientific">Flavobacterium alkalisoli</name>
    <dbReference type="NCBI Taxonomy" id="2602769"/>
    <lineage>
        <taxon>Bacteria</taxon>
        <taxon>Pseudomonadati</taxon>
        <taxon>Bacteroidota</taxon>
        <taxon>Flavobacteriia</taxon>
        <taxon>Flavobacteriales</taxon>
        <taxon>Flavobacteriaceae</taxon>
        <taxon>Flavobacterium</taxon>
    </lineage>
</organism>
<evidence type="ECO:0000313" key="1">
    <source>
        <dbReference type="EMBL" id="QEE48718.1"/>
    </source>
</evidence>